<protein>
    <submittedName>
        <fullName evidence="2">Uncharacterized protein</fullName>
    </submittedName>
</protein>
<reference evidence="2 3" key="1">
    <citation type="submission" date="2024-04" db="EMBL/GenBank/DDBJ databases">
        <title>The reference genome of an endangered Asteraceae, Deinandra increscens subsp. villosa, native to the Central Coast of California.</title>
        <authorList>
            <person name="Guilliams M."/>
            <person name="Hasenstab-Lehman K."/>
            <person name="Meyer R."/>
            <person name="Mcevoy S."/>
        </authorList>
    </citation>
    <scope>NUCLEOTIDE SEQUENCE [LARGE SCALE GENOMIC DNA]</scope>
    <source>
        <tissue evidence="2">Leaf</tissue>
    </source>
</reference>
<dbReference type="Proteomes" id="UP001408789">
    <property type="component" value="Unassembled WGS sequence"/>
</dbReference>
<gene>
    <name evidence="2" type="ORF">SSX86_020281</name>
</gene>
<feature type="compositionally biased region" description="Basic and acidic residues" evidence="1">
    <location>
        <begin position="306"/>
        <end position="325"/>
    </location>
</feature>
<feature type="compositionally biased region" description="Basic and acidic residues" evidence="1">
    <location>
        <begin position="134"/>
        <end position="147"/>
    </location>
</feature>
<comment type="caution">
    <text evidence="2">The sequence shown here is derived from an EMBL/GenBank/DDBJ whole genome shotgun (WGS) entry which is preliminary data.</text>
</comment>
<feature type="compositionally biased region" description="Low complexity" evidence="1">
    <location>
        <begin position="33"/>
        <end position="57"/>
    </location>
</feature>
<feature type="compositionally biased region" description="Polar residues" evidence="1">
    <location>
        <begin position="291"/>
        <end position="305"/>
    </location>
</feature>
<evidence type="ECO:0000313" key="3">
    <source>
        <dbReference type="Proteomes" id="UP001408789"/>
    </source>
</evidence>
<accession>A0AAP0GT30</accession>
<dbReference type="AlphaFoldDB" id="A0AAP0GT30"/>
<dbReference type="PANTHER" id="PTHR33356">
    <property type="entry name" value="TIP41-LIKE PROTEIN"/>
    <property type="match status" value="1"/>
</dbReference>
<sequence length="333" mass="36024">MSVDFADYETLIIPVESESESDKIQTHVMDSGGSESAFIGSWSSSSSSSFLTTSFGSELDSNDADLDDGGGDGDDDEFIAQLTRQLADYTLEENDDEDDGVGGGGGGGGGDENQSSKRSSFQKRNFQEPIGSKNQERNRRSYADTVKKSIGGLQSEQNFTRIEPIQPPIQLYQVENQPRVGGGGRGRKGKKSESTQQMKGHRHEQMHSNRSFRGGKEFVNGGKGSPMAVGSGMRAIFLGGPGSRNVMSGTGVFLPRSSTDATDHSRKKPGCSTVLVPTRVLQALEQHFNNIESLSPSSKNFASSDSSRKEKTQTQESVSVDHEDSNLPQDWIY</sequence>
<proteinExistence type="predicted"/>
<dbReference type="EMBL" id="JBCNJP010000020">
    <property type="protein sequence ID" value="KAK9059577.1"/>
    <property type="molecule type" value="Genomic_DNA"/>
</dbReference>
<dbReference type="PANTHER" id="PTHR33356:SF16">
    <property type="entry name" value="G PATCH DOMAIN PROTEIN"/>
    <property type="match status" value="1"/>
</dbReference>
<name>A0AAP0GT30_9ASTR</name>
<feature type="region of interest" description="Disordered" evidence="1">
    <location>
        <begin position="17"/>
        <end position="221"/>
    </location>
</feature>
<feature type="compositionally biased region" description="Gly residues" evidence="1">
    <location>
        <begin position="101"/>
        <end position="111"/>
    </location>
</feature>
<feature type="compositionally biased region" description="Acidic residues" evidence="1">
    <location>
        <begin position="90"/>
        <end position="100"/>
    </location>
</feature>
<feature type="compositionally biased region" description="Acidic residues" evidence="1">
    <location>
        <begin position="60"/>
        <end position="78"/>
    </location>
</feature>
<evidence type="ECO:0000256" key="1">
    <source>
        <dbReference type="SAM" id="MobiDB-lite"/>
    </source>
</evidence>
<feature type="region of interest" description="Disordered" evidence="1">
    <location>
        <begin position="291"/>
        <end position="333"/>
    </location>
</feature>
<organism evidence="2 3">
    <name type="scientific">Deinandra increscens subsp. villosa</name>
    <dbReference type="NCBI Taxonomy" id="3103831"/>
    <lineage>
        <taxon>Eukaryota</taxon>
        <taxon>Viridiplantae</taxon>
        <taxon>Streptophyta</taxon>
        <taxon>Embryophyta</taxon>
        <taxon>Tracheophyta</taxon>
        <taxon>Spermatophyta</taxon>
        <taxon>Magnoliopsida</taxon>
        <taxon>eudicotyledons</taxon>
        <taxon>Gunneridae</taxon>
        <taxon>Pentapetalae</taxon>
        <taxon>asterids</taxon>
        <taxon>campanulids</taxon>
        <taxon>Asterales</taxon>
        <taxon>Asteraceae</taxon>
        <taxon>Asteroideae</taxon>
        <taxon>Heliantheae alliance</taxon>
        <taxon>Madieae</taxon>
        <taxon>Madiinae</taxon>
        <taxon>Deinandra</taxon>
    </lineage>
</organism>
<keyword evidence="3" id="KW-1185">Reference proteome</keyword>
<evidence type="ECO:0000313" key="2">
    <source>
        <dbReference type="EMBL" id="KAK9059577.1"/>
    </source>
</evidence>